<evidence type="ECO:0008006" key="3">
    <source>
        <dbReference type="Google" id="ProtNLM"/>
    </source>
</evidence>
<proteinExistence type="predicted"/>
<keyword evidence="2" id="KW-1185">Reference proteome</keyword>
<evidence type="ECO:0000313" key="2">
    <source>
        <dbReference type="Proteomes" id="UP001567571"/>
    </source>
</evidence>
<dbReference type="EMBL" id="JBEDNW010000008">
    <property type="protein sequence ID" value="MEZ3168463.1"/>
    <property type="molecule type" value="Genomic_DNA"/>
</dbReference>
<reference evidence="1 2" key="1">
    <citation type="submission" date="2024-06" db="EMBL/GenBank/DDBJ databases">
        <title>Halorubrum miltondacostae sp. nov., a potential PHA producer isolated from an inland solar saltern in Rio Maior, Portugal.</title>
        <authorList>
            <person name="Albuquerque L."/>
            <person name="Viver T."/>
            <person name="Barroso C."/>
            <person name="Claudino R."/>
            <person name="Galvan M."/>
            <person name="Simoes G."/>
            <person name="Lobo Da Cunha A."/>
            <person name="Egas C."/>
        </authorList>
    </citation>
    <scope>NUCLEOTIDE SEQUENCE [LARGE SCALE GENOMIC DNA]</scope>
    <source>
        <strain evidence="1 2">DSM 18646</strain>
    </source>
</reference>
<sequence length="64" mass="7177">MCFGHQILNAALGGEVVDSVTSHIRLKDADLYTDVRQYNHGYQLSSGGSSCDTTRWVEFDLERI</sequence>
<dbReference type="Gene3D" id="3.40.50.880">
    <property type="match status" value="1"/>
</dbReference>
<dbReference type="Proteomes" id="UP001567571">
    <property type="component" value="Unassembled WGS sequence"/>
</dbReference>
<evidence type="ECO:0000313" key="1">
    <source>
        <dbReference type="EMBL" id="MEZ3168463.1"/>
    </source>
</evidence>
<dbReference type="InterPro" id="IPR029062">
    <property type="entry name" value="Class_I_gatase-like"/>
</dbReference>
<comment type="caution">
    <text evidence="1">The sequence shown here is derived from an EMBL/GenBank/DDBJ whole genome shotgun (WGS) entry which is preliminary data.</text>
</comment>
<name>A0ABV4IS58_9EURY</name>
<gene>
    <name evidence="1" type="ORF">ABNG02_14125</name>
</gene>
<organism evidence="1 2">
    <name type="scientific">Halorubrum ejinorense</name>
    <dbReference type="NCBI Taxonomy" id="425309"/>
    <lineage>
        <taxon>Archaea</taxon>
        <taxon>Methanobacteriati</taxon>
        <taxon>Methanobacteriota</taxon>
        <taxon>Stenosarchaea group</taxon>
        <taxon>Halobacteria</taxon>
        <taxon>Halobacteriales</taxon>
        <taxon>Haloferacaceae</taxon>
        <taxon>Halorubrum</taxon>
    </lineage>
</organism>
<accession>A0ABV4IS58</accession>
<protein>
    <recommendedName>
        <fullName evidence="3">Glutamine amidotransferase domain-containing protein</fullName>
    </recommendedName>
</protein>
<dbReference type="RefSeq" id="WP_343778095.1">
    <property type="nucleotide sequence ID" value="NZ_BAAADQ010000006.1"/>
</dbReference>